<dbReference type="Proteomes" id="UP000263654">
    <property type="component" value="Segment"/>
</dbReference>
<organism evidence="1 2">
    <name type="scientific">Gordonia phage Marietta</name>
    <dbReference type="NCBI Taxonomy" id="2301558"/>
    <lineage>
        <taxon>Viruses</taxon>
        <taxon>Duplodnaviria</taxon>
        <taxon>Heunggongvirae</taxon>
        <taxon>Uroviricota</taxon>
        <taxon>Caudoviricetes</taxon>
        <taxon>Zierdtviridae</taxon>
        <taxon>Emilbogenvirinae</taxon>
        <taxon>Sukkupivirus</taxon>
        <taxon>Sukkupivirus marietta</taxon>
    </lineage>
</organism>
<evidence type="ECO:0000313" key="2">
    <source>
        <dbReference type="Proteomes" id="UP000263654"/>
    </source>
</evidence>
<proteinExistence type="predicted"/>
<gene>
    <name evidence="1" type="primary">18</name>
    <name evidence="1" type="ORF">SEA_MARIETTA_18</name>
</gene>
<protein>
    <submittedName>
        <fullName evidence="1">Uncharacterized protein</fullName>
    </submittedName>
</protein>
<name>A0A385DR66_9CAUD</name>
<dbReference type="RefSeq" id="YP_010097995.1">
    <property type="nucleotide sequence ID" value="NC_055763.1"/>
</dbReference>
<evidence type="ECO:0000313" key="1">
    <source>
        <dbReference type="EMBL" id="AXQ61337.1"/>
    </source>
</evidence>
<dbReference type="KEGG" id="vg:65115663"/>
<dbReference type="EMBL" id="MH669007">
    <property type="protein sequence ID" value="AXQ61337.1"/>
    <property type="molecule type" value="Genomic_DNA"/>
</dbReference>
<reference evidence="1 2" key="1">
    <citation type="submission" date="2018-07" db="EMBL/GenBank/DDBJ databases">
        <authorList>
            <person name="Burke E.M."/>
            <person name="Good S."/>
            <person name="Jeffords E.T."/>
            <person name="Pearson M."/>
            <person name="Sohlstrom A."/>
            <person name="Westholm D.E."/>
            <person name="Butela K.A."/>
            <person name="Garlena R.A."/>
            <person name="Russell D.A."/>
            <person name="Pope W.H."/>
            <person name="Jacobs-Sera D."/>
            <person name="Hatfull G.F."/>
        </authorList>
    </citation>
    <scope>NUCLEOTIDE SEQUENCE [LARGE SCALE GENOMIC DNA]</scope>
</reference>
<dbReference type="GeneID" id="65115663"/>
<keyword evidence="2" id="KW-1185">Reference proteome</keyword>
<sequence>MSERAEEVRVSDAKILASVGMARVVLSVEEMWVIHGLLEQFREQRGALGDITDKGVNLAALQGRVYNMIERMEW</sequence>
<accession>A0A385DR66</accession>